<proteinExistence type="predicted"/>
<feature type="compositionally biased region" description="Low complexity" evidence="1">
    <location>
        <begin position="50"/>
        <end position="68"/>
    </location>
</feature>
<dbReference type="Gene3D" id="2.60.40.790">
    <property type="match status" value="1"/>
</dbReference>
<comment type="caution">
    <text evidence="2">The sequence shown here is derived from an EMBL/GenBank/DDBJ whole genome shotgun (WGS) entry which is preliminary data.</text>
</comment>
<evidence type="ECO:0000313" key="2">
    <source>
        <dbReference type="EMBL" id="GMI49283.1"/>
    </source>
</evidence>
<dbReference type="InterPro" id="IPR008978">
    <property type="entry name" value="HSP20-like_chaperone"/>
</dbReference>
<sequence length="277" mass="30040">MSGFDYSKWDNLDCSDSESEGENDGGPQVTRLDESSSVTFGGGGDSITVAQSPSVPSSSPSPASTSFPTPTPTPSPAAAASKPSTTNGSSFTYNWAESDGTQSPLHWSQTRDEVVLNLGLPSGVKSNQITVCGTFLRWNERQTAVGTTKSSIEVKVSLPDRPHDLLLQHRLAHSVFLGEEDDDPNVELITPDWEIVAAGGTRYLRVVLGKAVPMAGVSVWWSRLFEKGSCDGEREDVDVETMEGRGNRKKGEKAATMKEAWDEAHKMFVEKMKQKQK</sequence>
<keyword evidence="3" id="KW-1185">Reference proteome</keyword>
<dbReference type="AlphaFoldDB" id="A0A9W7GR46"/>
<dbReference type="EMBL" id="BRYA01000487">
    <property type="protein sequence ID" value="GMI49283.1"/>
    <property type="molecule type" value="Genomic_DNA"/>
</dbReference>
<accession>A0A9W7GR46</accession>
<dbReference type="Proteomes" id="UP001165065">
    <property type="component" value="Unassembled WGS sequence"/>
</dbReference>
<feature type="compositionally biased region" description="Acidic residues" evidence="1">
    <location>
        <begin position="13"/>
        <end position="23"/>
    </location>
</feature>
<protein>
    <recommendedName>
        <fullName evidence="4">CS domain-containing protein</fullName>
    </recommendedName>
</protein>
<name>A0A9W7GR46_9STRA</name>
<gene>
    <name evidence="2" type="ORF">TrCOL_g6894</name>
</gene>
<reference evidence="3" key="1">
    <citation type="journal article" date="2023" name="Commun. Biol.">
        <title>Genome analysis of Parmales, the sister group of diatoms, reveals the evolutionary specialization of diatoms from phago-mixotrophs to photoautotrophs.</title>
        <authorList>
            <person name="Ban H."/>
            <person name="Sato S."/>
            <person name="Yoshikawa S."/>
            <person name="Yamada K."/>
            <person name="Nakamura Y."/>
            <person name="Ichinomiya M."/>
            <person name="Sato N."/>
            <person name="Blanc-Mathieu R."/>
            <person name="Endo H."/>
            <person name="Kuwata A."/>
            <person name="Ogata H."/>
        </authorList>
    </citation>
    <scope>NUCLEOTIDE SEQUENCE [LARGE SCALE GENOMIC DNA]</scope>
</reference>
<organism evidence="2 3">
    <name type="scientific">Triparma columacea</name>
    <dbReference type="NCBI Taxonomy" id="722753"/>
    <lineage>
        <taxon>Eukaryota</taxon>
        <taxon>Sar</taxon>
        <taxon>Stramenopiles</taxon>
        <taxon>Ochrophyta</taxon>
        <taxon>Bolidophyceae</taxon>
        <taxon>Parmales</taxon>
        <taxon>Triparmaceae</taxon>
        <taxon>Triparma</taxon>
    </lineage>
</organism>
<feature type="compositionally biased region" description="Low complexity" evidence="1">
    <location>
        <begin position="76"/>
        <end position="86"/>
    </location>
</feature>
<feature type="region of interest" description="Disordered" evidence="1">
    <location>
        <begin position="1"/>
        <end position="105"/>
    </location>
</feature>
<evidence type="ECO:0000256" key="1">
    <source>
        <dbReference type="SAM" id="MobiDB-lite"/>
    </source>
</evidence>
<dbReference type="OrthoDB" id="416217at2759"/>
<evidence type="ECO:0008006" key="4">
    <source>
        <dbReference type="Google" id="ProtNLM"/>
    </source>
</evidence>
<feature type="compositionally biased region" description="Polar residues" evidence="1">
    <location>
        <begin position="87"/>
        <end position="105"/>
    </location>
</feature>
<dbReference type="SUPFAM" id="SSF49764">
    <property type="entry name" value="HSP20-like chaperones"/>
    <property type="match status" value="1"/>
</dbReference>
<evidence type="ECO:0000313" key="3">
    <source>
        <dbReference type="Proteomes" id="UP001165065"/>
    </source>
</evidence>